<name>M0EI50_9EURY</name>
<gene>
    <name evidence="1" type="ORF">C465_13253</name>
</gene>
<feature type="non-terminal residue" evidence="1">
    <location>
        <position position="88"/>
    </location>
</feature>
<comment type="caution">
    <text evidence="1">The sequence shown here is derived from an EMBL/GenBank/DDBJ whole genome shotgun (WGS) entry which is preliminary data.</text>
</comment>
<protein>
    <submittedName>
        <fullName evidence="1">Uncharacterized protein</fullName>
    </submittedName>
</protein>
<accession>M0EI50</accession>
<evidence type="ECO:0000313" key="1">
    <source>
        <dbReference type="EMBL" id="ELZ46074.1"/>
    </source>
</evidence>
<reference evidence="1 2" key="1">
    <citation type="journal article" date="2014" name="PLoS Genet.">
        <title>Phylogenetically driven sequencing of extremely halophilic archaea reveals strategies for static and dynamic osmo-response.</title>
        <authorList>
            <person name="Becker E.A."/>
            <person name="Seitzer P.M."/>
            <person name="Tritt A."/>
            <person name="Larsen D."/>
            <person name="Krusor M."/>
            <person name="Yao A.I."/>
            <person name="Wu D."/>
            <person name="Madern D."/>
            <person name="Eisen J.A."/>
            <person name="Darling A.E."/>
            <person name="Facciotti M.T."/>
        </authorList>
    </citation>
    <scope>NUCLEOTIDE SEQUENCE [LARGE SCALE GENOMIC DNA]</scope>
    <source>
        <strain evidence="1 2">JCM 9100</strain>
    </source>
</reference>
<evidence type="ECO:0000313" key="2">
    <source>
        <dbReference type="Proteomes" id="UP000011526"/>
    </source>
</evidence>
<dbReference type="EMBL" id="AOJM01000072">
    <property type="protein sequence ID" value="ELZ46074.1"/>
    <property type="molecule type" value="Genomic_DNA"/>
</dbReference>
<proteinExistence type="predicted"/>
<organism evidence="1 2">
    <name type="scientific">Halorubrum distributum JCM 9100</name>
    <dbReference type="NCBI Taxonomy" id="1227467"/>
    <lineage>
        <taxon>Archaea</taxon>
        <taxon>Methanobacteriati</taxon>
        <taxon>Methanobacteriota</taxon>
        <taxon>Stenosarchaea group</taxon>
        <taxon>Halobacteria</taxon>
        <taxon>Halobacteriales</taxon>
        <taxon>Haloferacaceae</taxon>
        <taxon>Halorubrum</taxon>
        <taxon>Halorubrum distributum group</taxon>
    </lineage>
</organism>
<dbReference type="Proteomes" id="UP000011526">
    <property type="component" value="Unassembled WGS sequence"/>
</dbReference>
<keyword evidence="2" id="KW-1185">Reference proteome</keyword>
<dbReference type="AlphaFoldDB" id="M0EI50"/>
<sequence length="88" mass="9154">MFGQGGLDVPRVDRAPVPARNDPELLVGVDPALPELRPDRVVVGGEVELVDEDRGVGLGVPVRRPLSVGGRDALAIGACLLYTSLSGL</sequence>